<dbReference type="Proteomes" id="UP001324287">
    <property type="component" value="Chromosome"/>
</dbReference>
<feature type="region of interest" description="Disordered" evidence="1">
    <location>
        <begin position="75"/>
        <end position="95"/>
    </location>
</feature>
<gene>
    <name evidence="3" type="ORF">U6N30_26560</name>
</gene>
<dbReference type="EMBL" id="CP141261">
    <property type="protein sequence ID" value="WRL63286.1"/>
    <property type="molecule type" value="Genomic_DNA"/>
</dbReference>
<keyword evidence="4" id="KW-1185">Reference proteome</keyword>
<dbReference type="RefSeq" id="WP_324274622.1">
    <property type="nucleotide sequence ID" value="NZ_CP141261.1"/>
</dbReference>
<proteinExistence type="predicted"/>
<evidence type="ECO:0000256" key="2">
    <source>
        <dbReference type="SAM" id="Phobius"/>
    </source>
</evidence>
<keyword evidence="2" id="KW-1133">Transmembrane helix</keyword>
<sequence length="95" mass="10150">MTCPALLRRRPEATELVGDPSHGPLHPVGDMTHVAGERLGRDDTLGQFLRFVLVGGSSTALYAALFLGLGDSATCRRTSSRPWPRRSSPTSCTVG</sequence>
<accession>A0ABZ1B0K2</accession>
<evidence type="ECO:0000313" key="3">
    <source>
        <dbReference type="EMBL" id="WRL63286.1"/>
    </source>
</evidence>
<organism evidence="3 4">
    <name type="scientific">Blastococcus brunescens</name>
    <dbReference type="NCBI Taxonomy" id="1564165"/>
    <lineage>
        <taxon>Bacteria</taxon>
        <taxon>Bacillati</taxon>
        <taxon>Actinomycetota</taxon>
        <taxon>Actinomycetes</taxon>
        <taxon>Geodermatophilales</taxon>
        <taxon>Geodermatophilaceae</taxon>
        <taxon>Blastococcus</taxon>
    </lineage>
</organism>
<name>A0ABZ1B0K2_9ACTN</name>
<keyword evidence="2" id="KW-0472">Membrane</keyword>
<reference evidence="3 4" key="1">
    <citation type="submission" date="2023-12" db="EMBL/GenBank/DDBJ databases">
        <title>Blastococcus brunescens sp. nov., an actonobacterium isolated from sandstone collected in sahara desert.</title>
        <authorList>
            <person name="Gtari M."/>
            <person name="Ghodhbane F."/>
        </authorList>
    </citation>
    <scope>NUCLEOTIDE SEQUENCE [LARGE SCALE GENOMIC DNA]</scope>
    <source>
        <strain evidence="3 4">BMG 8361</strain>
    </source>
</reference>
<protein>
    <submittedName>
        <fullName evidence="3">Uncharacterized protein</fullName>
    </submittedName>
</protein>
<evidence type="ECO:0000313" key="4">
    <source>
        <dbReference type="Proteomes" id="UP001324287"/>
    </source>
</evidence>
<keyword evidence="2" id="KW-0812">Transmembrane</keyword>
<evidence type="ECO:0000256" key="1">
    <source>
        <dbReference type="SAM" id="MobiDB-lite"/>
    </source>
</evidence>
<feature type="region of interest" description="Disordered" evidence="1">
    <location>
        <begin position="9"/>
        <end position="29"/>
    </location>
</feature>
<feature type="transmembrane region" description="Helical" evidence="2">
    <location>
        <begin position="48"/>
        <end position="69"/>
    </location>
</feature>